<keyword evidence="2" id="KW-1133">Transmembrane helix</keyword>
<feature type="transmembrane region" description="Helical" evidence="2">
    <location>
        <begin position="58"/>
        <end position="80"/>
    </location>
</feature>
<reference evidence="3 4" key="1">
    <citation type="journal article" date="2014" name="Genome Announc.">
        <title>Draft Genome Sequence of the Antitrypanosomally Active Sponge-Associated Bacterium Actinokineospora sp. Strain EG49.</title>
        <authorList>
            <person name="Harjes J."/>
            <person name="Ryu T."/>
            <person name="Abdelmohsen U.R."/>
            <person name="Moitinho-Silva L."/>
            <person name="Horn H."/>
            <person name="Ravasi T."/>
            <person name="Hentschel U."/>
        </authorList>
    </citation>
    <scope>NUCLEOTIDE SEQUENCE [LARGE SCALE GENOMIC DNA]</scope>
    <source>
        <strain evidence="3 4">EG49</strain>
    </source>
</reference>
<dbReference type="Proteomes" id="UP000019277">
    <property type="component" value="Unassembled WGS sequence"/>
</dbReference>
<evidence type="ECO:0000256" key="2">
    <source>
        <dbReference type="SAM" id="Phobius"/>
    </source>
</evidence>
<evidence type="ECO:0000313" key="3">
    <source>
        <dbReference type="EMBL" id="EWC61323.1"/>
    </source>
</evidence>
<feature type="transmembrane region" description="Helical" evidence="2">
    <location>
        <begin position="100"/>
        <end position="122"/>
    </location>
</feature>
<keyword evidence="2" id="KW-0812">Transmembrane</keyword>
<organism evidence="3 4">
    <name type="scientific">Actinokineospora spheciospongiae</name>
    <dbReference type="NCBI Taxonomy" id="909613"/>
    <lineage>
        <taxon>Bacteria</taxon>
        <taxon>Bacillati</taxon>
        <taxon>Actinomycetota</taxon>
        <taxon>Actinomycetes</taxon>
        <taxon>Pseudonocardiales</taxon>
        <taxon>Pseudonocardiaceae</taxon>
        <taxon>Actinokineospora</taxon>
    </lineage>
</organism>
<dbReference type="STRING" id="909613.UO65_3379"/>
<dbReference type="EMBL" id="AYXG01000118">
    <property type="protein sequence ID" value="EWC61323.1"/>
    <property type="molecule type" value="Genomic_DNA"/>
</dbReference>
<gene>
    <name evidence="3" type="ORF">UO65_3379</name>
</gene>
<evidence type="ECO:0000313" key="4">
    <source>
        <dbReference type="Proteomes" id="UP000019277"/>
    </source>
</evidence>
<feature type="region of interest" description="Disordered" evidence="1">
    <location>
        <begin position="160"/>
        <end position="186"/>
    </location>
</feature>
<keyword evidence="4" id="KW-1185">Reference proteome</keyword>
<feature type="compositionally biased region" description="Basic and acidic residues" evidence="1">
    <location>
        <begin position="165"/>
        <end position="176"/>
    </location>
</feature>
<proteinExistence type="predicted"/>
<keyword evidence="2" id="KW-0472">Membrane</keyword>
<comment type="caution">
    <text evidence="3">The sequence shown here is derived from an EMBL/GenBank/DDBJ whole genome shotgun (WGS) entry which is preliminary data.</text>
</comment>
<name>W7ILS6_9PSEU</name>
<sequence length="186" mass="18451">MLLGAGLVAALAAWELRGHARPLVSGSAKAHALAGSVSHHGPVPGQYVPPPDVVGDALANQVGLVALAVLPAAAGIACAAALTRRLFTGRRPALGMTPRLVFAALAALSAALVTAAVAGAALGSAVTALDSLESAVQVLRTTFVGAVLATAVLGPPWRTSVPEVSADHPAPDDRAGRPRTLTHAQA</sequence>
<evidence type="ECO:0000256" key="1">
    <source>
        <dbReference type="SAM" id="MobiDB-lite"/>
    </source>
</evidence>
<dbReference type="AlphaFoldDB" id="W7ILS6"/>
<accession>W7ILS6</accession>
<protein>
    <submittedName>
        <fullName evidence="3">Uncharacterized protein</fullName>
    </submittedName>
</protein>